<dbReference type="Gene3D" id="3.40.50.300">
    <property type="entry name" value="P-loop containing nucleotide triphosphate hydrolases"/>
    <property type="match status" value="1"/>
</dbReference>
<reference evidence="1" key="1">
    <citation type="submission" date="2019-08" db="EMBL/GenBank/DDBJ databases">
        <authorList>
            <person name="Kucharzyk K."/>
            <person name="Murdoch R.W."/>
            <person name="Higgins S."/>
            <person name="Loffler F."/>
        </authorList>
    </citation>
    <scope>NUCLEOTIDE SEQUENCE</scope>
</reference>
<gene>
    <name evidence="1" type="ORF">SDC9_135395</name>
</gene>
<sequence length="221" mass="24275">MKENGNLNAKRVTVLTGHYGSGKTSLAVNWALWLSESGRAVTVADLDIVNPYFRTTDRRRELEARGIRLIASRFANSNLDLPALPAELYTVVEDREGYAVLDVGGDDRGAVALGRYAPFLVAEGDYEMLFVVNFCRPLTRTALDALGVLREVETACGLAATALVNNSNLGRETTANTVLQTVERMRELSQLANLPVKMTAVSRELKDQLEGNIENLFPMDL</sequence>
<protein>
    <recommendedName>
        <fullName evidence="2">CobQ/CobB/MinD/ParA nucleotide binding domain-containing protein</fullName>
    </recommendedName>
</protein>
<name>A0A645DHJ8_9ZZZZ</name>
<evidence type="ECO:0008006" key="2">
    <source>
        <dbReference type="Google" id="ProtNLM"/>
    </source>
</evidence>
<evidence type="ECO:0000313" key="1">
    <source>
        <dbReference type="EMBL" id="MPM88293.1"/>
    </source>
</evidence>
<dbReference type="SUPFAM" id="SSF52540">
    <property type="entry name" value="P-loop containing nucleoside triphosphate hydrolases"/>
    <property type="match status" value="1"/>
</dbReference>
<proteinExistence type="predicted"/>
<organism evidence="1">
    <name type="scientific">bioreactor metagenome</name>
    <dbReference type="NCBI Taxonomy" id="1076179"/>
    <lineage>
        <taxon>unclassified sequences</taxon>
        <taxon>metagenomes</taxon>
        <taxon>ecological metagenomes</taxon>
    </lineage>
</organism>
<dbReference type="EMBL" id="VSSQ01035935">
    <property type="protein sequence ID" value="MPM88293.1"/>
    <property type="molecule type" value="Genomic_DNA"/>
</dbReference>
<comment type="caution">
    <text evidence="1">The sequence shown here is derived from an EMBL/GenBank/DDBJ whole genome shotgun (WGS) entry which is preliminary data.</text>
</comment>
<accession>A0A645DHJ8</accession>
<dbReference type="AlphaFoldDB" id="A0A645DHJ8"/>
<dbReference type="InterPro" id="IPR027417">
    <property type="entry name" value="P-loop_NTPase"/>
</dbReference>